<keyword evidence="2" id="KW-1185">Reference proteome</keyword>
<accession>A0A1I6FSG8</accession>
<name>A0A1I6FSG8_9RHOB</name>
<proteinExistence type="predicted"/>
<gene>
    <name evidence="1" type="ORF">SAMN04488002_0224</name>
</gene>
<dbReference type="STRING" id="670154.SAMN04488002_0224"/>
<organism evidence="1 2">
    <name type="scientific">Litoreibacter janthinus</name>
    <dbReference type="NCBI Taxonomy" id="670154"/>
    <lineage>
        <taxon>Bacteria</taxon>
        <taxon>Pseudomonadati</taxon>
        <taxon>Pseudomonadota</taxon>
        <taxon>Alphaproteobacteria</taxon>
        <taxon>Rhodobacterales</taxon>
        <taxon>Roseobacteraceae</taxon>
        <taxon>Litoreibacter</taxon>
    </lineage>
</organism>
<evidence type="ECO:0000313" key="1">
    <source>
        <dbReference type="EMBL" id="SFR32902.1"/>
    </source>
</evidence>
<dbReference type="AlphaFoldDB" id="A0A1I6FSG8"/>
<dbReference type="Proteomes" id="UP000199658">
    <property type="component" value="Unassembled WGS sequence"/>
</dbReference>
<evidence type="ECO:0000313" key="2">
    <source>
        <dbReference type="Proteomes" id="UP000199658"/>
    </source>
</evidence>
<protein>
    <recommendedName>
        <fullName evidence="3">(Na+)-NQR maturation NqrM</fullName>
    </recommendedName>
</protein>
<dbReference type="EMBL" id="FOYO01000001">
    <property type="protein sequence ID" value="SFR32902.1"/>
    <property type="molecule type" value="Genomic_DNA"/>
</dbReference>
<evidence type="ECO:0008006" key="3">
    <source>
        <dbReference type="Google" id="ProtNLM"/>
    </source>
</evidence>
<reference evidence="2" key="1">
    <citation type="submission" date="2016-10" db="EMBL/GenBank/DDBJ databases">
        <authorList>
            <person name="Varghese N."/>
            <person name="Submissions S."/>
        </authorList>
    </citation>
    <scope>NUCLEOTIDE SEQUENCE [LARGE SCALE GENOMIC DNA]</scope>
    <source>
        <strain evidence="2">DSM 26921</strain>
    </source>
</reference>
<sequence length="60" mass="6281">MMELLISIFVFGLAAAGLGLGLTFGRGPVRTSCGAAAGLKNDRCLDCPLRRNTAAERAEQ</sequence>